<dbReference type="PROSITE" id="PS00036">
    <property type="entry name" value="BZIP_BASIC"/>
    <property type="match status" value="1"/>
</dbReference>
<dbReference type="STRING" id="6290.A0A158QLV2"/>
<reference evidence="6" key="1">
    <citation type="submission" date="2016-04" db="UniProtKB">
        <authorList>
            <consortium name="WormBaseParasite"/>
        </authorList>
    </citation>
    <scope>IDENTIFICATION</scope>
</reference>
<evidence type="ECO:0000313" key="6">
    <source>
        <dbReference type="WBParaSite" id="HPLM_0000712801-mRNA-1"/>
    </source>
</evidence>
<dbReference type="GO" id="GO:0006351">
    <property type="term" value="P:DNA-templated transcription"/>
    <property type="evidence" value="ECO:0007669"/>
    <property type="project" value="InterPro"/>
</dbReference>
<evidence type="ECO:0000313" key="5">
    <source>
        <dbReference type="Proteomes" id="UP000268014"/>
    </source>
</evidence>
<dbReference type="EMBL" id="UZAF01016603">
    <property type="protein sequence ID" value="VDO30976.1"/>
    <property type="molecule type" value="Genomic_DNA"/>
</dbReference>
<keyword evidence="5" id="KW-1185">Reference proteome</keyword>
<protein>
    <submittedName>
        <fullName evidence="6">BZIP domain-containing protein</fullName>
    </submittedName>
</protein>
<dbReference type="Proteomes" id="UP000268014">
    <property type="component" value="Unassembled WGS sequence"/>
</dbReference>
<dbReference type="OMA" id="NIGYSFH"/>
<dbReference type="InterPro" id="IPR004827">
    <property type="entry name" value="bZIP"/>
</dbReference>
<organism evidence="6">
    <name type="scientific">Haemonchus placei</name>
    <name type="common">Barber's pole worm</name>
    <dbReference type="NCBI Taxonomy" id="6290"/>
    <lineage>
        <taxon>Eukaryota</taxon>
        <taxon>Metazoa</taxon>
        <taxon>Ecdysozoa</taxon>
        <taxon>Nematoda</taxon>
        <taxon>Chromadorea</taxon>
        <taxon>Rhabditida</taxon>
        <taxon>Rhabditina</taxon>
        <taxon>Rhabditomorpha</taxon>
        <taxon>Strongyloidea</taxon>
        <taxon>Trichostrongylidae</taxon>
        <taxon>Haemonchus</taxon>
    </lineage>
</organism>
<dbReference type="WBParaSite" id="HPLM_0000712801-mRNA-1">
    <property type="protein sequence ID" value="HPLM_0000712801-mRNA-1"/>
    <property type="gene ID" value="HPLM_0000712801"/>
</dbReference>
<proteinExistence type="predicted"/>
<gene>
    <name evidence="4" type="ORF">HPLM_LOCUS7120</name>
</gene>
<name>A0A158QLV2_HAEPC</name>
<feature type="signal peptide" evidence="2">
    <location>
        <begin position="1"/>
        <end position="23"/>
    </location>
</feature>
<feature type="domain" description="BZIP" evidence="3">
    <location>
        <begin position="119"/>
        <end position="182"/>
    </location>
</feature>
<dbReference type="AlphaFoldDB" id="A0A158QLV2"/>
<dbReference type="GO" id="GO:0000981">
    <property type="term" value="F:DNA-binding transcription factor activity, RNA polymerase II-specific"/>
    <property type="evidence" value="ECO:0007669"/>
    <property type="project" value="TreeGrafter"/>
</dbReference>
<dbReference type="GO" id="GO:0000978">
    <property type="term" value="F:RNA polymerase II cis-regulatory region sequence-specific DNA binding"/>
    <property type="evidence" value="ECO:0007669"/>
    <property type="project" value="TreeGrafter"/>
</dbReference>
<feature type="compositionally biased region" description="Basic and acidic residues" evidence="1">
    <location>
        <begin position="143"/>
        <end position="152"/>
    </location>
</feature>
<evidence type="ECO:0000256" key="2">
    <source>
        <dbReference type="SAM" id="SignalP"/>
    </source>
</evidence>
<keyword evidence="2" id="KW-0732">Signal</keyword>
<dbReference type="OrthoDB" id="5824912at2759"/>
<dbReference type="SMART" id="SM00338">
    <property type="entry name" value="BRLZ"/>
    <property type="match status" value="1"/>
</dbReference>
<evidence type="ECO:0000256" key="1">
    <source>
        <dbReference type="SAM" id="MobiDB-lite"/>
    </source>
</evidence>
<dbReference type="InterPro" id="IPR046347">
    <property type="entry name" value="bZIP_sf"/>
</dbReference>
<reference evidence="4 5" key="2">
    <citation type="submission" date="2018-11" db="EMBL/GenBank/DDBJ databases">
        <authorList>
            <consortium name="Pathogen Informatics"/>
        </authorList>
    </citation>
    <scope>NUCLEOTIDE SEQUENCE [LARGE SCALE GENOMIC DNA]</scope>
    <source>
        <strain evidence="4 5">MHpl1</strain>
    </source>
</reference>
<dbReference type="PROSITE" id="PS50217">
    <property type="entry name" value="BZIP"/>
    <property type="match status" value="1"/>
</dbReference>
<feature type="region of interest" description="Disordered" evidence="1">
    <location>
        <begin position="106"/>
        <end position="158"/>
    </location>
</feature>
<dbReference type="PANTHER" id="PTHR23334:SF20">
    <property type="entry name" value="BASIC LEUCINE ZIPPER 24"/>
    <property type="match status" value="1"/>
</dbReference>
<dbReference type="Gene3D" id="1.20.5.170">
    <property type="match status" value="1"/>
</dbReference>
<feature type="chain" id="PRO_5043135471" evidence="2">
    <location>
        <begin position="24"/>
        <end position="209"/>
    </location>
</feature>
<dbReference type="Pfam" id="PF07716">
    <property type="entry name" value="bZIP_2"/>
    <property type="match status" value="1"/>
</dbReference>
<accession>A0A158QLV2</accession>
<dbReference type="PANTHER" id="PTHR23334">
    <property type="entry name" value="CCAAT/ENHANCER BINDING PROTEIN"/>
    <property type="match status" value="1"/>
</dbReference>
<dbReference type="SUPFAM" id="SSF57959">
    <property type="entry name" value="Leucine zipper domain"/>
    <property type="match status" value="1"/>
</dbReference>
<evidence type="ECO:0000313" key="4">
    <source>
        <dbReference type="EMBL" id="VDO30976.1"/>
    </source>
</evidence>
<evidence type="ECO:0000259" key="3">
    <source>
        <dbReference type="PROSITE" id="PS50217"/>
    </source>
</evidence>
<dbReference type="InterPro" id="IPR031106">
    <property type="entry name" value="C/EBP"/>
</dbReference>
<dbReference type="CDD" id="cd14813">
    <property type="entry name" value="bZIP_BmCbz-like"/>
    <property type="match status" value="1"/>
</dbReference>
<sequence>MISVRSIVLAVLFVAFLICAVDAKYLLPYDHEYYQGDYRPESFGDFVAAHKRVPSAGDMMVRFGKSVPFPGNYGSVADPTVTAAQPCTVPLYYQDSVYAKSSASSCSKSESDVSSDEAYKRKREKRDRNNEAARTSRLRRKARESQMQKEAEELQQENDALKGEVGELKKVLYSLQDEVRNRLNVVDIENSENVVQFQNIGYSFHNENL</sequence>